<evidence type="ECO:0000256" key="5">
    <source>
        <dbReference type="ARBA" id="ARBA00023163"/>
    </source>
</evidence>
<evidence type="ECO:0000313" key="8">
    <source>
        <dbReference type="Proteomes" id="UP000268696"/>
    </source>
</evidence>
<dbReference type="PANTHER" id="PTHR35401:SF1">
    <property type="entry name" value="CYTOPLASMIC PROTEIN"/>
    <property type="match status" value="1"/>
</dbReference>
<evidence type="ECO:0000256" key="3">
    <source>
        <dbReference type="ARBA" id="ARBA00023015"/>
    </source>
</evidence>
<dbReference type="PANTHER" id="PTHR35401">
    <property type="entry name" value="COPG FAMILY HELIX-TURN-HELIX PROTEIN-RELATED-RELATED"/>
    <property type="match status" value="1"/>
</dbReference>
<reference evidence="7 8" key="1">
    <citation type="submission" date="2018-03" db="EMBL/GenBank/DDBJ databases">
        <title>Diversity of phytobeneficial traits revealed by whole-genome analysis of worldwide-isolated phenazine-producing Pseudomonas spp.</title>
        <authorList>
            <person name="Biessy A."/>
            <person name="Novinscak A."/>
            <person name="Blom J."/>
            <person name="Leger G."/>
            <person name="Thomashow L.S."/>
            <person name="Cazorla F.M."/>
            <person name="Josic D."/>
            <person name="Filion M."/>
        </authorList>
    </citation>
    <scope>NUCLEOTIDE SEQUENCE [LARGE SCALE GENOMIC DNA]</scope>
    <source>
        <strain evidence="7 8">30B</strain>
    </source>
</reference>
<comment type="similarity">
    <text evidence="6">Belongs to the TacA antitoxin family.</text>
</comment>
<dbReference type="Pfam" id="PF08681">
    <property type="entry name" value="TacA1"/>
    <property type="match status" value="1"/>
</dbReference>
<dbReference type="Gene3D" id="1.20.5.780">
    <property type="entry name" value="Single helix bin"/>
    <property type="match status" value="1"/>
</dbReference>
<keyword evidence="4" id="KW-0238">DNA-binding</keyword>
<name>A0A3G7U7J4_9PSED</name>
<evidence type="ECO:0008006" key="9">
    <source>
        <dbReference type="Google" id="ProtNLM"/>
    </source>
</evidence>
<sequence length="86" mass="9535">MMIHSTSHNAQLILRIPSRQVAVLRRAAELTNKSLADFILDSACQVAEKTVLNGEQAQAFVELLDRPAQNNPGLKDLLSRPVPWCN</sequence>
<keyword evidence="2" id="KW-1277">Toxin-antitoxin system</keyword>
<organism evidence="7 8">
    <name type="scientific">Pseudomonas synxantha</name>
    <dbReference type="NCBI Taxonomy" id="47883"/>
    <lineage>
        <taxon>Bacteria</taxon>
        <taxon>Pseudomonadati</taxon>
        <taxon>Pseudomonadota</taxon>
        <taxon>Gammaproteobacteria</taxon>
        <taxon>Pseudomonadales</taxon>
        <taxon>Pseudomonadaceae</taxon>
        <taxon>Pseudomonas</taxon>
    </lineage>
</organism>
<dbReference type="RefSeq" id="WP_124377293.1">
    <property type="nucleotide sequence ID" value="NZ_CP027754.1"/>
</dbReference>
<dbReference type="InterPro" id="IPR014795">
    <property type="entry name" value="TacA_1-like"/>
</dbReference>
<evidence type="ECO:0000256" key="1">
    <source>
        <dbReference type="ARBA" id="ARBA00022491"/>
    </source>
</evidence>
<evidence type="ECO:0000256" key="6">
    <source>
        <dbReference type="ARBA" id="ARBA00049988"/>
    </source>
</evidence>
<evidence type="ECO:0000313" key="7">
    <source>
        <dbReference type="EMBL" id="AZE54506.1"/>
    </source>
</evidence>
<protein>
    <recommendedName>
        <fullName evidence="9">DUF1778 domain-containing protein</fullName>
    </recommendedName>
</protein>
<evidence type="ECO:0000256" key="2">
    <source>
        <dbReference type="ARBA" id="ARBA00022649"/>
    </source>
</evidence>
<dbReference type="AlphaFoldDB" id="A0A3G7U7J4"/>
<dbReference type="InterPro" id="IPR010985">
    <property type="entry name" value="Ribbon_hlx_hlx"/>
</dbReference>
<keyword evidence="5" id="KW-0804">Transcription</keyword>
<dbReference type="EMBL" id="CP027754">
    <property type="protein sequence ID" value="AZE54506.1"/>
    <property type="molecule type" value="Genomic_DNA"/>
</dbReference>
<proteinExistence type="inferred from homology"/>
<keyword evidence="3" id="KW-0805">Transcription regulation</keyword>
<dbReference type="Proteomes" id="UP000268696">
    <property type="component" value="Chromosome"/>
</dbReference>
<dbReference type="GO" id="GO:0006355">
    <property type="term" value="P:regulation of DNA-templated transcription"/>
    <property type="evidence" value="ECO:0007669"/>
    <property type="project" value="InterPro"/>
</dbReference>
<accession>A0A3G7U7J4</accession>
<evidence type="ECO:0000256" key="4">
    <source>
        <dbReference type="ARBA" id="ARBA00023125"/>
    </source>
</evidence>
<gene>
    <name evidence="7" type="ORF">C4K03_2351</name>
</gene>
<dbReference type="SUPFAM" id="SSF47598">
    <property type="entry name" value="Ribbon-helix-helix"/>
    <property type="match status" value="1"/>
</dbReference>
<dbReference type="GO" id="GO:0003677">
    <property type="term" value="F:DNA binding"/>
    <property type="evidence" value="ECO:0007669"/>
    <property type="project" value="UniProtKB-KW"/>
</dbReference>
<keyword evidence="1" id="KW-0678">Repressor</keyword>